<dbReference type="RefSeq" id="WP_069852317.1">
    <property type="nucleotide sequence ID" value="NZ_CP014859.1"/>
</dbReference>
<sequence>MTSVGEVAVRLRAAVDRLPVGALRDARAVLIEQIEPLLHRASQGEDDFVILDALGLLAAAIDDLADVTAYFDHARALADEYAAEHGGGGGGGVTAVGGGAID</sequence>
<name>A0AAC9HUK0_9PSEU</name>
<dbReference type="KEGG" id="ahm:TL08_24285"/>
<accession>A0AAC9HUK0</accession>
<dbReference type="Proteomes" id="UP000095210">
    <property type="component" value="Chromosome"/>
</dbReference>
<dbReference type="EMBL" id="CP014859">
    <property type="protein sequence ID" value="AOS65635.1"/>
    <property type="molecule type" value="Genomic_DNA"/>
</dbReference>
<dbReference type="AlphaFoldDB" id="A0AAC9HUK0"/>
<proteinExistence type="predicted"/>
<keyword evidence="2" id="KW-1185">Reference proteome</keyword>
<protein>
    <submittedName>
        <fullName evidence="1">Uncharacterized protein</fullName>
    </submittedName>
</protein>
<evidence type="ECO:0000313" key="1">
    <source>
        <dbReference type="EMBL" id="AOS65635.1"/>
    </source>
</evidence>
<gene>
    <name evidence="1" type="ORF">TL08_24285</name>
</gene>
<evidence type="ECO:0000313" key="2">
    <source>
        <dbReference type="Proteomes" id="UP000095210"/>
    </source>
</evidence>
<organism evidence="1 2">
    <name type="scientific">Actinoalloteichus hymeniacidonis</name>
    <dbReference type="NCBI Taxonomy" id="340345"/>
    <lineage>
        <taxon>Bacteria</taxon>
        <taxon>Bacillati</taxon>
        <taxon>Actinomycetota</taxon>
        <taxon>Actinomycetes</taxon>
        <taxon>Pseudonocardiales</taxon>
        <taxon>Pseudonocardiaceae</taxon>
        <taxon>Actinoalloteichus</taxon>
    </lineage>
</organism>
<reference evidence="2" key="1">
    <citation type="submission" date="2016-03" db="EMBL/GenBank/DDBJ databases">
        <title>Complete genome sequence of the type strain Actinoalloteichus hymeniacidonis DSM 45092.</title>
        <authorList>
            <person name="Schaffert L."/>
            <person name="Albersmeier A."/>
            <person name="Winkler A."/>
            <person name="Kalinowski J."/>
            <person name="Zotchev S."/>
            <person name="Ruckert C."/>
        </authorList>
    </citation>
    <scope>NUCLEOTIDE SEQUENCE [LARGE SCALE GENOMIC DNA]</scope>
    <source>
        <strain evidence="2">HPA177(T) (DSM 45092(T))</strain>
    </source>
</reference>